<dbReference type="InterPro" id="IPR008920">
    <property type="entry name" value="TF_FadR/GntR_C"/>
</dbReference>
<dbReference type="SMART" id="SM00895">
    <property type="entry name" value="FCD"/>
    <property type="match status" value="1"/>
</dbReference>
<evidence type="ECO:0000256" key="4">
    <source>
        <dbReference type="ARBA" id="ARBA00023163"/>
    </source>
</evidence>
<dbReference type="RefSeq" id="WP_111574853.1">
    <property type="nucleotide sequence ID" value="NZ_JBHEEY010000002.1"/>
</dbReference>
<dbReference type="Pfam" id="PF07729">
    <property type="entry name" value="FCD"/>
    <property type="match status" value="1"/>
</dbReference>
<dbReference type="InterPro" id="IPR000524">
    <property type="entry name" value="Tscrpt_reg_HTH_GntR"/>
</dbReference>
<dbReference type="OrthoDB" id="5450856at2"/>
<keyword evidence="4" id="KW-0804">Transcription</keyword>
<dbReference type="GO" id="GO:0003700">
    <property type="term" value="F:DNA-binding transcription factor activity"/>
    <property type="evidence" value="ECO:0007669"/>
    <property type="project" value="InterPro"/>
</dbReference>
<evidence type="ECO:0000256" key="5">
    <source>
        <dbReference type="ARBA" id="ARBA00037357"/>
    </source>
</evidence>
<dbReference type="Gene3D" id="1.10.10.10">
    <property type="entry name" value="Winged helix-like DNA-binding domain superfamily/Winged helix DNA-binding domain"/>
    <property type="match status" value="1"/>
</dbReference>
<organism evidence="8 9">
    <name type="scientific">Falsochrobactrum ovis</name>
    <dbReference type="NCBI Taxonomy" id="1293442"/>
    <lineage>
        <taxon>Bacteria</taxon>
        <taxon>Pseudomonadati</taxon>
        <taxon>Pseudomonadota</taxon>
        <taxon>Alphaproteobacteria</taxon>
        <taxon>Hyphomicrobiales</taxon>
        <taxon>Brucellaceae</taxon>
        <taxon>Falsochrobactrum</taxon>
    </lineage>
</organism>
<dbReference type="InterPro" id="IPR036388">
    <property type="entry name" value="WH-like_DNA-bd_sf"/>
</dbReference>
<dbReference type="SUPFAM" id="SSF46785">
    <property type="entry name" value="Winged helix' DNA-binding domain"/>
    <property type="match status" value="1"/>
</dbReference>
<dbReference type="GO" id="GO:0003677">
    <property type="term" value="F:DNA binding"/>
    <property type="evidence" value="ECO:0007669"/>
    <property type="project" value="UniProtKB-KW"/>
</dbReference>
<comment type="function">
    <text evidence="5">Transcriptional repressor for the pyruvate dehydrogenase complex genes aceEF and lpd.</text>
</comment>
<dbReference type="CDD" id="cd07377">
    <property type="entry name" value="WHTH_GntR"/>
    <property type="match status" value="1"/>
</dbReference>
<dbReference type="PANTHER" id="PTHR43537">
    <property type="entry name" value="TRANSCRIPTIONAL REGULATOR, GNTR FAMILY"/>
    <property type="match status" value="1"/>
</dbReference>
<dbReference type="PROSITE" id="PS50949">
    <property type="entry name" value="HTH_GNTR"/>
    <property type="match status" value="1"/>
</dbReference>
<reference evidence="8 9" key="1">
    <citation type="submission" date="2018-06" db="EMBL/GenBank/DDBJ databases">
        <title>Genomic Encyclopedia of Type Strains, Phase IV (KMG-IV): sequencing the most valuable type-strain genomes for metagenomic binning, comparative biology and taxonomic classification.</title>
        <authorList>
            <person name="Goeker M."/>
        </authorList>
    </citation>
    <scope>NUCLEOTIDE SEQUENCE [LARGE SCALE GENOMIC DNA]</scope>
    <source>
        <strain evidence="8 9">DSM 26720</strain>
    </source>
</reference>
<dbReference type="PRINTS" id="PR00035">
    <property type="entry name" value="HTHGNTR"/>
</dbReference>
<name>A0A364JWS9_9HYPH</name>
<dbReference type="PANTHER" id="PTHR43537:SF34">
    <property type="entry name" value="PYRUVATE DEHYDROGENASE COMPLEX REPRESSOR"/>
    <property type="match status" value="1"/>
</dbReference>
<keyword evidence="1" id="KW-0678">Repressor</keyword>
<comment type="caution">
    <text evidence="8">The sequence shown here is derived from an EMBL/GenBank/DDBJ whole genome shotgun (WGS) entry which is preliminary data.</text>
</comment>
<evidence type="ECO:0000313" key="9">
    <source>
        <dbReference type="Proteomes" id="UP000249453"/>
    </source>
</evidence>
<gene>
    <name evidence="8" type="ORF">C7374_103237</name>
</gene>
<evidence type="ECO:0000256" key="2">
    <source>
        <dbReference type="ARBA" id="ARBA00023015"/>
    </source>
</evidence>
<keyword evidence="2" id="KW-0805">Transcription regulation</keyword>
<accession>A0A364JWS9</accession>
<keyword evidence="9" id="KW-1185">Reference proteome</keyword>
<dbReference type="Pfam" id="PF00392">
    <property type="entry name" value="GntR"/>
    <property type="match status" value="1"/>
</dbReference>
<dbReference type="EMBL" id="QLMK01000003">
    <property type="protein sequence ID" value="RAK31098.1"/>
    <property type="molecule type" value="Genomic_DNA"/>
</dbReference>
<dbReference type="InterPro" id="IPR036390">
    <property type="entry name" value="WH_DNA-bd_sf"/>
</dbReference>
<dbReference type="Gene3D" id="1.20.120.530">
    <property type="entry name" value="GntR ligand-binding domain-like"/>
    <property type="match status" value="1"/>
</dbReference>
<proteinExistence type="predicted"/>
<dbReference type="Proteomes" id="UP000249453">
    <property type="component" value="Unassembled WGS sequence"/>
</dbReference>
<dbReference type="InterPro" id="IPR011711">
    <property type="entry name" value="GntR_C"/>
</dbReference>
<protein>
    <recommendedName>
        <fullName evidence="6">Pyruvate dehydrogenase complex repressor</fullName>
    </recommendedName>
</protein>
<feature type="domain" description="HTH gntR-type" evidence="7">
    <location>
        <begin position="12"/>
        <end position="80"/>
    </location>
</feature>
<dbReference type="AlphaFoldDB" id="A0A364JWS9"/>
<keyword evidence="3" id="KW-0238">DNA-binding</keyword>
<evidence type="ECO:0000256" key="3">
    <source>
        <dbReference type="ARBA" id="ARBA00023125"/>
    </source>
</evidence>
<evidence type="ECO:0000313" key="8">
    <source>
        <dbReference type="EMBL" id="RAK31098.1"/>
    </source>
</evidence>
<evidence type="ECO:0000256" key="6">
    <source>
        <dbReference type="ARBA" id="ARBA00039592"/>
    </source>
</evidence>
<sequence>MGETIFSRIQSSRTADDVVRQIEALILEGVLRGGDRLPGERELARQLDVSRPILREALKQLEQSGLLISRHGGGTFVADAIGQVFSEPVTRLFAPHRKATSDYLEYRREIESIAAEFAALRATSADKALLSGIIDEMQIAHNANEFDKGAQLDVEFHNAIGEAAHNIVLLHTLRSCYQLLKDGVFYNRSLIYSHPGLSETLLTQHRAISDAVICGNPQAAREAVQKHIRFVEQALHDKNISEERERVSNLRYRQRAGKD</sequence>
<dbReference type="SUPFAM" id="SSF48008">
    <property type="entry name" value="GntR ligand-binding domain-like"/>
    <property type="match status" value="1"/>
</dbReference>
<dbReference type="SMART" id="SM00345">
    <property type="entry name" value="HTH_GNTR"/>
    <property type="match status" value="1"/>
</dbReference>
<evidence type="ECO:0000259" key="7">
    <source>
        <dbReference type="PROSITE" id="PS50949"/>
    </source>
</evidence>
<evidence type="ECO:0000256" key="1">
    <source>
        <dbReference type="ARBA" id="ARBA00022491"/>
    </source>
</evidence>